<accession>A0A2K2HCP5</accession>
<dbReference type="RefSeq" id="WP_103114541.1">
    <property type="nucleotide sequence ID" value="NZ_PPFX01000006.1"/>
</dbReference>
<evidence type="ECO:0000313" key="4">
    <source>
        <dbReference type="Proteomes" id="UP000236340"/>
    </source>
</evidence>
<organism evidence="3 4">
    <name type="scientific">Geothermobacter hydrogeniphilus</name>
    <dbReference type="NCBI Taxonomy" id="1969733"/>
    <lineage>
        <taxon>Bacteria</taxon>
        <taxon>Pseudomonadati</taxon>
        <taxon>Thermodesulfobacteriota</taxon>
        <taxon>Desulfuromonadia</taxon>
        <taxon>Desulfuromonadales</taxon>
        <taxon>Geothermobacteraceae</taxon>
        <taxon>Geothermobacter</taxon>
    </lineage>
</organism>
<sequence>MKLRYLFLVLSLLLSGGAPAWAAESGPVINGYHVGSTTVSKSYDYYTRLLDENLRPAKTRKSRTVPIGYRIDLDYVFVWRISVLAGEPVVKAWVAFKPTGITTDNPELWAWMQQRKSDLLKKAHLTEFYMKVRYYTHIPNQRATDSGEAMLLDAGYGLNPYFGHTSAELVKDVDLFNKYASFNAPISPDWNKLFIGVDSKPRAIQLFKDYVAFYKHASMNCFDAEISKITLDTDGINNLIFKYLQGVEKELVAKQRKRSPDSDKTGKAPGDEQKKQRARQQAADLDAALAETETGVDAGEDLLRDGTASGPESFEDMLDETEKIKLTVHDIPRTTRANVITVSGRVENVSSIDTSAVVFRINGLEQPVYLQQDGSFSNKVVLFNGANRIDIDYTSAAKEEHRSFVVNSTTPPVKARFTLVWDSTGSDMDLHVYGPGGDHCSYNNKTTRNMRLDVDNTTRYGPENISVKLSRHPGTYKAVVKHYGGHGGNVTLYVYLDNRLVATEHHYLSRKRSWRAYTLHID</sequence>
<feature type="compositionally biased region" description="Basic and acidic residues" evidence="1">
    <location>
        <begin position="254"/>
        <end position="275"/>
    </location>
</feature>
<evidence type="ECO:0000313" key="3">
    <source>
        <dbReference type="EMBL" id="PNU21011.1"/>
    </source>
</evidence>
<feature type="signal peptide" evidence="2">
    <location>
        <begin position="1"/>
        <end position="22"/>
    </location>
</feature>
<gene>
    <name evidence="3" type="ORF">C2E25_04200</name>
</gene>
<dbReference type="Proteomes" id="UP000236340">
    <property type="component" value="Unassembled WGS sequence"/>
</dbReference>
<proteinExistence type="predicted"/>
<dbReference type="AlphaFoldDB" id="A0A2K2HCP5"/>
<evidence type="ECO:0000256" key="2">
    <source>
        <dbReference type="SAM" id="SignalP"/>
    </source>
</evidence>
<dbReference type="OrthoDB" id="266279at2"/>
<dbReference type="Gene3D" id="2.60.120.380">
    <property type="match status" value="1"/>
</dbReference>
<evidence type="ECO:0000256" key="1">
    <source>
        <dbReference type="SAM" id="MobiDB-lite"/>
    </source>
</evidence>
<comment type="caution">
    <text evidence="3">The sequence shown here is derived from an EMBL/GenBank/DDBJ whole genome shotgun (WGS) entry which is preliminary data.</text>
</comment>
<protein>
    <recommendedName>
        <fullName evidence="5">CARDB domain-containing protein</fullName>
    </recommendedName>
</protein>
<reference evidence="3 4" key="1">
    <citation type="journal article" date="2018" name="Genome Announc.">
        <title>Genome Sequence of Geothermobacter sp. HR-1 Iron Reducer from the Loihi Seamount.</title>
        <authorList>
            <person name="Smith H."/>
            <person name="Abuyen K."/>
            <person name="Tremblay J."/>
            <person name="Savalia P."/>
            <person name="Perez-Rodriguez I."/>
            <person name="Emerson D."/>
            <person name="Tully B."/>
            <person name="Amend J."/>
        </authorList>
    </citation>
    <scope>NUCLEOTIDE SEQUENCE [LARGE SCALE GENOMIC DNA]</scope>
    <source>
        <strain evidence="3 4">HR-1</strain>
    </source>
</reference>
<dbReference type="EMBL" id="PPFX01000006">
    <property type="protein sequence ID" value="PNU21011.1"/>
    <property type="molecule type" value="Genomic_DNA"/>
</dbReference>
<feature type="region of interest" description="Disordered" evidence="1">
    <location>
        <begin position="254"/>
        <end position="285"/>
    </location>
</feature>
<keyword evidence="2" id="KW-0732">Signal</keyword>
<name>A0A2K2HCP5_9BACT</name>
<evidence type="ECO:0008006" key="5">
    <source>
        <dbReference type="Google" id="ProtNLM"/>
    </source>
</evidence>
<feature type="chain" id="PRO_5014421146" description="CARDB domain-containing protein" evidence="2">
    <location>
        <begin position="23"/>
        <end position="522"/>
    </location>
</feature>